<feature type="transmembrane region" description="Helical" evidence="1">
    <location>
        <begin position="77"/>
        <end position="99"/>
    </location>
</feature>
<feature type="transmembrane region" description="Helical" evidence="1">
    <location>
        <begin position="293"/>
        <end position="312"/>
    </location>
</feature>
<feature type="transmembrane region" description="Helical" evidence="1">
    <location>
        <begin position="236"/>
        <end position="259"/>
    </location>
</feature>
<keyword evidence="3" id="KW-1185">Reference proteome</keyword>
<feature type="transmembrane region" description="Helical" evidence="1">
    <location>
        <begin position="204"/>
        <end position="224"/>
    </location>
</feature>
<accession>A0ABT0ZNV8</accession>
<feature type="transmembrane region" description="Helical" evidence="1">
    <location>
        <begin position="379"/>
        <end position="400"/>
    </location>
</feature>
<organism evidence="2 3">
    <name type="scientific">Fructobacillus apis</name>
    <dbReference type="NCBI Taxonomy" id="2935017"/>
    <lineage>
        <taxon>Bacteria</taxon>
        <taxon>Bacillati</taxon>
        <taxon>Bacillota</taxon>
        <taxon>Bacilli</taxon>
        <taxon>Lactobacillales</taxon>
        <taxon>Lactobacillaceae</taxon>
        <taxon>Fructobacillus</taxon>
    </lineage>
</organism>
<keyword evidence="1" id="KW-0472">Membrane</keyword>
<sequence>MNSTVVKNSINKHKVFLFEVILILGFSVLSVIPAFWHGYFNSSADGFFHFNRLENIIATFQHGEMPGKFNFYFAPTYFSYPGVAINAMYPWIGGFFFIIPRLLISNPYHGLIVGFILLNMVTIINTRLLMKAFTKNIWLIWLGVIIYQFNNFHLIDLYSRVALGECFGYAWLPLVLLGLIRIHRNEKNGVGFLAISMGMMANSHLLSLLMTAVFIFIYEIVQIIKKQFNVVVLKRLVMAAILALLIGSYSLFNIVSMYATTTFQTPFTGVSGADFGQYINYLITNNMGENTPWTYGLPLIIIQILLTISIFLKKSGATWKNWVIVSDVLFFFTLNVIPLEGLKNTPLGLIQFLGRLNVFIVLFLAMATVQYLKNKSGLILKFSIIIVSILISTFSLYGTYQIHKIVPKFENHRDLITSENYLNIVASRYSFGDYLPLGVEKIDVEIKYTSNIEILSTNKYNNGIEYKVNVNKPGDFALPAVLYNNFQYQIYVDGHKATIFNPNILYTRLETGKHSIKLEVINKI</sequence>
<keyword evidence="1" id="KW-1133">Transmembrane helix</keyword>
<feature type="transmembrane region" description="Helical" evidence="1">
    <location>
        <begin position="166"/>
        <end position="184"/>
    </location>
</feature>
<keyword evidence="1" id="KW-0812">Transmembrane</keyword>
<feature type="transmembrane region" description="Helical" evidence="1">
    <location>
        <begin position="319"/>
        <end position="337"/>
    </location>
</feature>
<dbReference type="Proteomes" id="UP001523234">
    <property type="component" value="Unassembled WGS sequence"/>
</dbReference>
<feature type="transmembrane region" description="Helical" evidence="1">
    <location>
        <begin position="111"/>
        <end position="130"/>
    </location>
</feature>
<feature type="transmembrane region" description="Helical" evidence="1">
    <location>
        <begin position="15"/>
        <end position="36"/>
    </location>
</feature>
<gene>
    <name evidence="2" type="ORF">NFX39_01040</name>
</gene>
<dbReference type="RefSeq" id="WP_252442159.1">
    <property type="nucleotide sequence ID" value="NZ_JAMWYK010000001.1"/>
</dbReference>
<feature type="transmembrane region" description="Helical" evidence="1">
    <location>
        <begin position="349"/>
        <end position="372"/>
    </location>
</feature>
<reference evidence="2 3" key="1">
    <citation type="submission" date="2022-06" db="EMBL/GenBank/DDBJ databases">
        <title>Fructobacillus taiwanensis sp. nov., isolated from the honeybee.</title>
        <authorList>
            <person name="Chen Y.-S."/>
            <person name="Wang L.-T."/>
            <person name="Lee Y.-S."/>
            <person name="Chang Y.-C."/>
            <person name="Wu H.-C."/>
            <person name="Liao C.-Y."/>
            <person name="Chen W.-H."/>
            <person name="Deng J.-N."/>
            <person name="Wang Y.-H."/>
        </authorList>
    </citation>
    <scope>NUCLEOTIDE SEQUENCE [LARGE SCALE GENOMIC DNA]</scope>
    <source>
        <strain evidence="2 3">W13</strain>
    </source>
</reference>
<comment type="caution">
    <text evidence="2">The sequence shown here is derived from an EMBL/GenBank/DDBJ whole genome shotgun (WGS) entry which is preliminary data.</text>
</comment>
<protein>
    <recommendedName>
        <fullName evidence="4">Membrane protein 6-pyruvoyl-tetrahydropterin synthase-related domain-containing protein</fullName>
    </recommendedName>
</protein>
<evidence type="ECO:0000313" key="2">
    <source>
        <dbReference type="EMBL" id="MCO0831680.1"/>
    </source>
</evidence>
<proteinExistence type="predicted"/>
<evidence type="ECO:0008006" key="4">
    <source>
        <dbReference type="Google" id="ProtNLM"/>
    </source>
</evidence>
<dbReference type="EMBL" id="JAMWYK010000001">
    <property type="protein sequence ID" value="MCO0831680.1"/>
    <property type="molecule type" value="Genomic_DNA"/>
</dbReference>
<evidence type="ECO:0000256" key="1">
    <source>
        <dbReference type="SAM" id="Phobius"/>
    </source>
</evidence>
<name>A0ABT0ZNV8_9LACO</name>
<feature type="transmembrane region" description="Helical" evidence="1">
    <location>
        <begin position="136"/>
        <end position="154"/>
    </location>
</feature>
<evidence type="ECO:0000313" key="3">
    <source>
        <dbReference type="Proteomes" id="UP001523234"/>
    </source>
</evidence>